<feature type="region of interest" description="Disordered" evidence="1">
    <location>
        <begin position="257"/>
        <end position="287"/>
    </location>
</feature>
<reference evidence="3" key="1">
    <citation type="submission" date="2023-08" db="EMBL/GenBank/DDBJ databases">
        <authorList>
            <person name="Audoor S."/>
            <person name="Bilcke G."/>
        </authorList>
    </citation>
    <scope>NUCLEOTIDE SEQUENCE</scope>
</reference>
<feature type="compositionally biased region" description="Acidic residues" evidence="1">
    <location>
        <begin position="261"/>
        <end position="287"/>
    </location>
</feature>
<dbReference type="EMBL" id="CAKOGP040002080">
    <property type="protein sequence ID" value="CAJ1961089.1"/>
    <property type="molecule type" value="Genomic_DNA"/>
</dbReference>
<keyword evidence="2" id="KW-1133">Transmembrane helix</keyword>
<accession>A0AAD2G698</accession>
<evidence type="ECO:0000256" key="2">
    <source>
        <dbReference type="SAM" id="Phobius"/>
    </source>
</evidence>
<comment type="caution">
    <text evidence="3">The sequence shown here is derived from an EMBL/GenBank/DDBJ whole genome shotgun (WGS) entry which is preliminary data.</text>
</comment>
<keyword evidence="4" id="KW-1185">Reference proteome</keyword>
<dbReference type="Proteomes" id="UP001295423">
    <property type="component" value="Unassembled WGS sequence"/>
</dbReference>
<name>A0AAD2G698_9STRA</name>
<dbReference type="AlphaFoldDB" id="A0AAD2G698"/>
<evidence type="ECO:0000313" key="4">
    <source>
        <dbReference type="Proteomes" id="UP001295423"/>
    </source>
</evidence>
<evidence type="ECO:0000313" key="3">
    <source>
        <dbReference type="EMBL" id="CAJ1961089.1"/>
    </source>
</evidence>
<gene>
    <name evidence="3" type="ORF">CYCCA115_LOCUS19034</name>
</gene>
<sequence>MRDVIKFTIYLNLLIVGVSAFIAPSPSAQIRNLKTTSGYPSVLRATPEKEESPLFRRRSTSCNNSPEKPQRSIRRLQRSIRFFCASVLFWFGAAGLRSTPSIASTADVAPATQPSAPISSSLDKIVDRYVQHHMFDDDVYDPIESTYREAMNDNSKGSHPKKINEITAEVFGQDVVKAERKASASGIGGLLLDAVNLLQKRGLSETTAVFLLAGTFVVVGPGACLVVGMMVGSQSKRQINNVMKKRYGDTYTVDATIKTEDDVELPDDDDEDDEEEDDDDDEGDDDE</sequence>
<protein>
    <submittedName>
        <fullName evidence="3">Uncharacterized protein</fullName>
    </submittedName>
</protein>
<proteinExistence type="predicted"/>
<organism evidence="3 4">
    <name type="scientific">Cylindrotheca closterium</name>
    <dbReference type="NCBI Taxonomy" id="2856"/>
    <lineage>
        <taxon>Eukaryota</taxon>
        <taxon>Sar</taxon>
        <taxon>Stramenopiles</taxon>
        <taxon>Ochrophyta</taxon>
        <taxon>Bacillariophyta</taxon>
        <taxon>Bacillariophyceae</taxon>
        <taxon>Bacillariophycidae</taxon>
        <taxon>Bacillariales</taxon>
        <taxon>Bacillariaceae</taxon>
        <taxon>Cylindrotheca</taxon>
    </lineage>
</organism>
<keyword evidence="2" id="KW-0472">Membrane</keyword>
<feature type="region of interest" description="Disordered" evidence="1">
    <location>
        <begin position="47"/>
        <end position="70"/>
    </location>
</feature>
<feature type="transmembrane region" description="Helical" evidence="2">
    <location>
        <begin position="6"/>
        <end position="24"/>
    </location>
</feature>
<evidence type="ECO:0000256" key="1">
    <source>
        <dbReference type="SAM" id="MobiDB-lite"/>
    </source>
</evidence>
<feature type="transmembrane region" description="Helical" evidence="2">
    <location>
        <begin position="208"/>
        <end position="231"/>
    </location>
</feature>
<keyword evidence="2" id="KW-0812">Transmembrane</keyword>